<dbReference type="OrthoDB" id="4920884at2759"/>
<gene>
    <name evidence="3" type="ORF">GQ602_005197</name>
</gene>
<accession>A0A8H4Q555</accession>
<evidence type="ECO:0000256" key="1">
    <source>
        <dbReference type="SAM" id="MobiDB-lite"/>
    </source>
</evidence>
<feature type="chain" id="PRO_5034003448" evidence="2">
    <location>
        <begin position="25"/>
        <end position="413"/>
    </location>
</feature>
<dbReference type="AlphaFoldDB" id="A0A8H4Q555"/>
<comment type="caution">
    <text evidence="3">The sequence shown here is derived from an EMBL/GenBank/DDBJ whole genome shotgun (WGS) entry which is preliminary data.</text>
</comment>
<protein>
    <submittedName>
        <fullName evidence="3">Uncharacterized protein</fullName>
    </submittedName>
</protein>
<dbReference type="EMBL" id="JAACLJ010000005">
    <property type="protein sequence ID" value="KAF4585892.1"/>
    <property type="molecule type" value="Genomic_DNA"/>
</dbReference>
<reference evidence="3 4" key="1">
    <citation type="journal article" date="2020" name="G3 (Bethesda)">
        <title>Genetic Underpinnings of Host Manipulation by Ophiocordyceps as Revealed by Comparative Transcriptomics.</title>
        <authorList>
            <person name="Will I."/>
            <person name="Das B."/>
            <person name="Trinh T."/>
            <person name="Brachmann A."/>
            <person name="Ohm R.A."/>
            <person name="de Bekker C."/>
        </authorList>
    </citation>
    <scope>NUCLEOTIDE SEQUENCE [LARGE SCALE GENOMIC DNA]</scope>
    <source>
        <strain evidence="3 4">EC05</strain>
    </source>
</reference>
<keyword evidence="4" id="KW-1185">Reference proteome</keyword>
<sequence length="413" mass="46325">MGAIRAFGTIFFLASSILVTAVVGNPGAGKQIGGLQASMLAEKSPLGIFMRERLQEELGDQLFPPPYADVALDESILPCAYERRVLSANRKDIRVNITSMIDFEFAPASEAAIIDIMSSTARVDTSHSTWTTESFHRLNESHVYEASLSAGPWSGSVSAEEDGLTRGRSLARMSERDVTMNVATTYLCPPRTLCRVETWTYSASIRGNSTLVPMVDAQCYEAWARKTYVGFPPDYETDHVDFEAGGGWLYVYYAFRRLFRLDSRIMLTNLSIPSVHKQVPQWSDFGAPYYSISKLSSPSVPVRKHGERGDSTADFFQVLPSNFENDVWWADENKYDVRFSKHVHDVIRIPTLHYDGSPKRTQVMLEIPIPSLKRNGERLHNKGRRGAKAKRELSRDGGLGRGVRVKLLWTDVL</sequence>
<dbReference type="Proteomes" id="UP000562929">
    <property type="component" value="Unassembled WGS sequence"/>
</dbReference>
<feature type="region of interest" description="Disordered" evidence="1">
    <location>
        <begin position="376"/>
        <end position="395"/>
    </location>
</feature>
<organism evidence="3 4">
    <name type="scientific">Ophiocordyceps camponoti-floridani</name>
    <dbReference type="NCBI Taxonomy" id="2030778"/>
    <lineage>
        <taxon>Eukaryota</taxon>
        <taxon>Fungi</taxon>
        <taxon>Dikarya</taxon>
        <taxon>Ascomycota</taxon>
        <taxon>Pezizomycotina</taxon>
        <taxon>Sordariomycetes</taxon>
        <taxon>Hypocreomycetidae</taxon>
        <taxon>Hypocreales</taxon>
        <taxon>Ophiocordycipitaceae</taxon>
        <taxon>Ophiocordyceps</taxon>
    </lineage>
</organism>
<evidence type="ECO:0000313" key="3">
    <source>
        <dbReference type="EMBL" id="KAF4585892.1"/>
    </source>
</evidence>
<name>A0A8H4Q555_9HYPO</name>
<evidence type="ECO:0000313" key="4">
    <source>
        <dbReference type="Proteomes" id="UP000562929"/>
    </source>
</evidence>
<evidence type="ECO:0000256" key="2">
    <source>
        <dbReference type="SAM" id="SignalP"/>
    </source>
</evidence>
<feature type="signal peptide" evidence="2">
    <location>
        <begin position="1"/>
        <end position="24"/>
    </location>
</feature>
<keyword evidence="2" id="KW-0732">Signal</keyword>
<proteinExistence type="predicted"/>